<accession>A0A4Y9Y9V1</accession>
<comment type="caution">
    <text evidence="2">The sequence shown here is derived from an EMBL/GenBank/DDBJ whole genome shotgun (WGS) entry which is preliminary data.</text>
</comment>
<reference evidence="2 3" key="1">
    <citation type="submission" date="2019-01" db="EMBL/GenBank/DDBJ databases">
        <title>Genome sequencing of the rare red list fungi Fomitopsis rosea.</title>
        <authorList>
            <person name="Buettner E."/>
            <person name="Kellner H."/>
        </authorList>
    </citation>
    <scope>NUCLEOTIDE SEQUENCE [LARGE SCALE GENOMIC DNA]</scope>
    <source>
        <strain evidence="2 3">DSM 105464</strain>
    </source>
</reference>
<dbReference type="EMBL" id="SEKV01000321">
    <property type="protein sequence ID" value="TFY59095.1"/>
    <property type="molecule type" value="Genomic_DNA"/>
</dbReference>
<sequence length="539" mass="57587">MDNPQFYQPLSHALHPPLAAHHSPQQPQYAAYGAHAHTAASNGVGHTNREEEEEEDDEEDVVEDELDRNDPDHSQHPTHSPHHAAQSASAAAAMSASTVNRQEVVLQAQSQSGADGDDAAKRKPGRPRGSRNRKPKTANVTPPAPKAPLNSHHPGFYQYPPAPGSAVNPNQQFYEFQWRALNLCSEFYNAAEELVKAASPVVISQCYQMGPGARIDPLAMIADAKRVCDNLLANPSQLVGQQPPPAYPYPSSYSTPYVPPAPPATTASPSNSSTPASGSVITNPQSFVMPLGTSMPPPAHAAPNPYYSGVYAAARYPTAPYYSYPTQPHASYYPPPATPAPASAAPSAPAPTAAAPASSTSTFSAAQPSASASSSSVGQQGSWSAEEEDRLRRLAEQSREQGGPQNKAYAQSDDNSTVSDDDHSRIDACVSGITSATTSVIHHDASYHSPSTHYDNSVAGVVKSALAYAHSGCEYTVASPHCRPNRPAQHVLLPPSPNTTSVVRHERRHIDDDLVRCGERVQHDPIWRRRDFASGVVAW</sequence>
<evidence type="ECO:0000313" key="3">
    <source>
        <dbReference type="Proteomes" id="UP000298390"/>
    </source>
</evidence>
<evidence type="ECO:0000256" key="1">
    <source>
        <dbReference type="SAM" id="MobiDB-lite"/>
    </source>
</evidence>
<feature type="compositionally biased region" description="Low complexity" evidence="1">
    <location>
        <begin position="83"/>
        <end position="98"/>
    </location>
</feature>
<feature type="region of interest" description="Disordered" evidence="1">
    <location>
        <begin position="1"/>
        <end position="154"/>
    </location>
</feature>
<name>A0A4Y9Y9V1_9APHY</name>
<feature type="region of interest" description="Disordered" evidence="1">
    <location>
        <begin position="258"/>
        <end position="281"/>
    </location>
</feature>
<protein>
    <submittedName>
        <fullName evidence="2">Uncharacterized protein</fullName>
    </submittedName>
</protein>
<evidence type="ECO:0000313" key="2">
    <source>
        <dbReference type="EMBL" id="TFY59095.1"/>
    </source>
</evidence>
<feature type="compositionally biased region" description="Low complexity" evidence="1">
    <location>
        <begin position="264"/>
        <end position="277"/>
    </location>
</feature>
<gene>
    <name evidence="2" type="ORF">EVJ58_g6008</name>
</gene>
<dbReference type="STRING" id="34475.A0A4Y9Y9V1"/>
<feature type="compositionally biased region" description="Acidic residues" evidence="1">
    <location>
        <begin position="50"/>
        <end position="67"/>
    </location>
</feature>
<dbReference type="Proteomes" id="UP000298390">
    <property type="component" value="Unassembled WGS sequence"/>
</dbReference>
<feature type="compositionally biased region" description="Polar residues" evidence="1">
    <location>
        <begin position="408"/>
        <end position="418"/>
    </location>
</feature>
<proteinExistence type="predicted"/>
<feature type="compositionally biased region" description="Low complexity" evidence="1">
    <location>
        <begin position="8"/>
        <end position="40"/>
    </location>
</feature>
<feature type="region of interest" description="Disordered" evidence="1">
    <location>
        <begin position="335"/>
        <end position="423"/>
    </location>
</feature>
<feature type="compositionally biased region" description="Basic residues" evidence="1">
    <location>
        <begin position="122"/>
        <end position="136"/>
    </location>
</feature>
<organism evidence="2 3">
    <name type="scientific">Rhodofomes roseus</name>
    <dbReference type="NCBI Taxonomy" id="34475"/>
    <lineage>
        <taxon>Eukaryota</taxon>
        <taxon>Fungi</taxon>
        <taxon>Dikarya</taxon>
        <taxon>Basidiomycota</taxon>
        <taxon>Agaricomycotina</taxon>
        <taxon>Agaricomycetes</taxon>
        <taxon>Polyporales</taxon>
        <taxon>Rhodofomes</taxon>
    </lineage>
</organism>
<feature type="compositionally biased region" description="Low complexity" evidence="1">
    <location>
        <begin position="340"/>
        <end position="376"/>
    </location>
</feature>
<feature type="compositionally biased region" description="Basic and acidic residues" evidence="1">
    <location>
        <begin position="389"/>
        <end position="399"/>
    </location>
</feature>
<dbReference type="AlphaFoldDB" id="A0A4Y9Y9V1"/>